<dbReference type="Pfam" id="PF04632">
    <property type="entry name" value="FUSC"/>
    <property type="match status" value="1"/>
</dbReference>
<feature type="transmembrane region" description="Helical" evidence="7">
    <location>
        <begin position="466"/>
        <end position="484"/>
    </location>
</feature>
<keyword evidence="2" id="KW-0813">Transport</keyword>
<feature type="transmembrane region" description="Helical" evidence="7">
    <location>
        <begin position="434"/>
        <end position="454"/>
    </location>
</feature>
<evidence type="ECO:0000256" key="4">
    <source>
        <dbReference type="ARBA" id="ARBA00022692"/>
    </source>
</evidence>
<gene>
    <name evidence="8" type="ORF">HH682_11200</name>
</gene>
<dbReference type="RefSeq" id="WP_214237632.1">
    <property type="nucleotide sequence ID" value="NZ_JABBFR010000014.1"/>
</dbReference>
<feature type="transmembrane region" description="Helical" evidence="7">
    <location>
        <begin position="59"/>
        <end position="83"/>
    </location>
</feature>
<feature type="transmembrane region" description="Helical" evidence="7">
    <location>
        <begin position="140"/>
        <end position="166"/>
    </location>
</feature>
<comment type="subcellular location">
    <subcellularLocation>
        <location evidence="1">Cell membrane</location>
        <topology evidence="1">Multi-pass membrane protein</topology>
    </subcellularLocation>
</comment>
<evidence type="ECO:0000313" key="8">
    <source>
        <dbReference type="EMBL" id="MBT0724976.1"/>
    </source>
</evidence>
<evidence type="ECO:0000256" key="7">
    <source>
        <dbReference type="SAM" id="Phobius"/>
    </source>
</evidence>
<protein>
    <submittedName>
        <fullName evidence="8">Multidrug transporter subunit MdtO</fullName>
    </submittedName>
</protein>
<keyword evidence="3" id="KW-1003">Cell membrane</keyword>
<keyword evidence="5 7" id="KW-1133">Transmembrane helix</keyword>
<dbReference type="InterPro" id="IPR006726">
    <property type="entry name" value="PHBA_efflux_AaeB/fusaric-R"/>
</dbReference>
<feature type="transmembrane region" description="Helical" evidence="7">
    <location>
        <begin position="95"/>
        <end position="128"/>
    </location>
</feature>
<evidence type="ECO:0000313" key="9">
    <source>
        <dbReference type="Proteomes" id="UP000790096"/>
    </source>
</evidence>
<feature type="transmembrane region" description="Helical" evidence="7">
    <location>
        <begin position="333"/>
        <end position="352"/>
    </location>
</feature>
<comment type="caution">
    <text evidence="8">The sequence shown here is derived from an EMBL/GenBank/DDBJ whole genome shotgun (WGS) entry which is preliminary data.</text>
</comment>
<dbReference type="EMBL" id="JABBFR010000014">
    <property type="protein sequence ID" value="MBT0724976.1"/>
    <property type="molecule type" value="Genomic_DNA"/>
</dbReference>
<feature type="transmembrane region" description="Helical" evidence="7">
    <location>
        <begin position="358"/>
        <end position="375"/>
    </location>
</feature>
<evidence type="ECO:0000256" key="6">
    <source>
        <dbReference type="ARBA" id="ARBA00023136"/>
    </source>
</evidence>
<keyword evidence="9" id="KW-1185">Reference proteome</keyword>
<feature type="transmembrane region" description="Helical" evidence="7">
    <location>
        <begin position="382"/>
        <end position="403"/>
    </location>
</feature>
<evidence type="ECO:0000256" key="1">
    <source>
        <dbReference type="ARBA" id="ARBA00004651"/>
    </source>
</evidence>
<feature type="transmembrane region" description="Helical" evidence="7">
    <location>
        <begin position="409"/>
        <end position="427"/>
    </location>
</feature>
<keyword evidence="6 7" id="KW-0472">Membrane</keyword>
<dbReference type="PANTHER" id="PTHR30509:SF9">
    <property type="entry name" value="MULTIDRUG RESISTANCE PROTEIN MDTO"/>
    <property type="match status" value="1"/>
</dbReference>
<proteinExistence type="predicted"/>
<organism evidence="8 9">
    <name type="scientific">Rosenbergiella gaditana</name>
    <dbReference type="NCBI Taxonomy" id="2726987"/>
    <lineage>
        <taxon>Bacteria</taxon>
        <taxon>Pseudomonadati</taxon>
        <taxon>Pseudomonadota</taxon>
        <taxon>Gammaproteobacteria</taxon>
        <taxon>Enterobacterales</taxon>
        <taxon>Erwiniaceae</taxon>
        <taxon>Rosenbergiella</taxon>
    </lineage>
</organism>
<dbReference type="PANTHER" id="PTHR30509">
    <property type="entry name" value="P-HYDROXYBENZOIC ACID EFFLUX PUMP SUBUNIT-RELATED"/>
    <property type="match status" value="1"/>
</dbReference>
<keyword evidence="4 7" id="KW-0812">Transmembrane</keyword>
<feature type="transmembrane region" description="Helical" evidence="7">
    <location>
        <begin position="21"/>
        <end position="53"/>
    </location>
</feature>
<evidence type="ECO:0000256" key="2">
    <source>
        <dbReference type="ARBA" id="ARBA00022448"/>
    </source>
</evidence>
<evidence type="ECO:0000256" key="5">
    <source>
        <dbReference type="ARBA" id="ARBA00022989"/>
    </source>
</evidence>
<evidence type="ECO:0000256" key="3">
    <source>
        <dbReference type="ARBA" id="ARBA00022475"/>
    </source>
</evidence>
<reference evidence="8 9" key="1">
    <citation type="submission" date="2020-04" db="EMBL/GenBank/DDBJ databases">
        <title>Genome sequencing of Rosenbergiella species.</title>
        <authorList>
            <person name="Alvarez-Perez S."/>
            <person name="Lievens B."/>
        </authorList>
    </citation>
    <scope>NUCLEOTIDE SEQUENCE [LARGE SCALE GENOMIC DNA]</scope>
    <source>
        <strain evidence="8 9">S61</strain>
    </source>
</reference>
<name>A0ABS5SY13_9GAMM</name>
<dbReference type="Proteomes" id="UP000790096">
    <property type="component" value="Unassembled WGS sequence"/>
</dbReference>
<accession>A0ABS5SY13</accession>
<sequence>MITRQWMAQARQVSSERCHTALRLTLSCLLLTLLFLSLQLPFLAVAIIVVFYVTQKNVVLTAGIGLGFIVVALLALGEMLLIIKVTYDYPLIRLVTSLFLFFWAMFFMRVLGKLGLAFFVVGLVLIYAQTFPSMTGESEVIVRLILWLWTSMVVAIGVIVLVNACFVQAYPHYQFGQQVADLYEQAADRLQTAPAIEGHVGIIIAEHLSQRQTLFKLACLTNGRFKQQKESWCSLSNMAMRCVELAEAYRLNPTKNDSYSAQALAHCFRQLAEQARQRQLPTPLGLEITPAEPILIEISELYHQFASGQAIVPPPGHSEKPPLMAADAWRNPIYLQFALKTLLASLICYLFYTATAWQGVHTIMLSCVIVAQPGLGATYQKAILRITGALCAAGAAVLCMVFIQPHLDTVVGLLLMCLPIFALSAWLAAGTERVAYAGIQLGFTFALLFLSGFGPMSNLTELRDRMIGIVLGVIVASIVYLYLWPDSDAPRLRRGMANLYRQLSHYFAQPAQNATPLPIYQCVQQVEELANRLCAEPLASTTLPYRYAAQWPINESVALAQQLAILATGYHRCAGSDDRYLAYAATWLGAYASHLAEEGEYPLEAFPHPDRHNPYATALDKDLRRLAVWPSTALQTTQEVNDGT</sequence>